<feature type="non-terminal residue" evidence="6">
    <location>
        <position position="1"/>
    </location>
</feature>
<evidence type="ECO:0000313" key="7">
    <source>
        <dbReference type="Proteomes" id="UP001362999"/>
    </source>
</evidence>
<accession>A0AAV9ZEX8</accession>
<dbReference type="InterPro" id="IPR002893">
    <property type="entry name" value="Znf_MYND"/>
</dbReference>
<keyword evidence="2 4" id="KW-0863">Zinc-finger</keyword>
<evidence type="ECO:0000256" key="1">
    <source>
        <dbReference type="ARBA" id="ARBA00022723"/>
    </source>
</evidence>
<reference evidence="6 7" key="1">
    <citation type="journal article" date="2024" name="J Genomics">
        <title>Draft genome sequencing and assembly of Favolaschia claudopus CIRM-BRFM 2984 isolated from oak limbs.</title>
        <authorList>
            <person name="Navarro D."/>
            <person name="Drula E."/>
            <person name="Chaduli D."/>
            <person name="Cazenave R."/>
            <person name="Ahrendt S."/>
            <person name="Wang J."/>
            <person name="Lipzen A."/>
            <person name="Daum C."/>
            <person name="Barry K."/>
            <person name="Grigoriev I.V."/>
            <person name="Favel A."/>
            <person name="Rosso M.N."/>
            <person name="Martin F."/>
        </authorList>
    </citation>
    <scope>NUCLEOTIDE SEQUENCE [LARGE SCALE GENOMIC DNA]</scope>
    <source>
        <strain evidence="6 7">CIRM-BRFM 2984</strain>
    </source>
</reference>
<organism evidence="6 7">
    <name type="scientific">Favolaschia claudopus</name>
    <dbReference type="NCBI Taxonomy" id="2862362"/>
    <lineage>
        <taxon>Eukaryota</taxon>
        <taxon>Fungi</taxon>
        <taxon>Dikarya</taxon>
        <taxon>Basidiomycota</taxon>
        <taxon>Agaricomycotina</taxon>
        <taxon>Agaricomycetes</taxon>
        <taxon>Agaricomycetidae</taxon>
        <taxon>Agaricales</taxon>
        <taxon>Marasmiineae</taxon>
        <taxon>Mycenaceae</taxon>
        <taxon>Favolaschia</taxon>
    </lineage>
</organism>
<dbReference type="SUPFAM" id="SSF144232">
    <property type="entry name" value="HIT/MYND zinc finger-like"/>
    <property type="match status" value="1"/>
</dbReference>
<feature type="domain" description="MYND-type" evidence="5">
    <location>
        <begin position="430"/>
        <end position="472"/>
    </location>
</feature>
<evidence type="ECO:0000256" key="4">
    <source>
        <dbReference type="PROSITE-ProRule" id="PRU00134"/>
    </source>
</evidence>
<evidence type="ECO:0000256" key="3">
    <source>
        <dbReference type="ARBA" id="ARBA00022833"/>
    </source>
</evidence>
<keyword evidence="7" id="KW-1185">Reference proteome</keyword>
<dbReference type="AlphaFoldDB" id="A0AAV9ZEX8"/>
<comment type="caution">
    <text evidence="6">The sequence shown here is derived from an EMBL/GenBank/DDBJ whole genome shotgun (WGS) entry which is preliminary data.</text>
</comment>
<evidence type="ECO:0000313" key="6">
    <source>
        <dbReference type="EMBL" id="KAK6980968.1"/>
    </source>
</evidence>
<keyword evidence="3" id="KW-0862">Zinc</keyword>
<sequence length="642" mass="72677">MHPALDIRMLNRLPAENKAIALAACRQDGTLEDLQKVQKLVKFAESKQRIRYIPALYRILDPAKIPGPIDWEGPQSEKLPPFIARIVYALRCILRILTDTSVSPGVCFACWDHLWPWIYFLHQYHDHLASIIEAPDKDGLAFLPVYGWFVVVVARFHEKNTALLSTTHGFRSVLARAWRYAPTFKGTPSYEPFLTGLSRFLGGFSFSDTAQISELIAGAGGSPRDLGLLIVQYLEYIAFRSSTAQAPGYHFSCVLRLVMVFTARKAAPDDIPYKNFIEVLAAHGFMQAFIGAMRSLLDDSADRGIPMGRAALMVLQNLLTRPQGCQLLPRAIRAGFLSTLAQMCIQFGSGLDEEIRFFVRTLLPPNMVYYHVVVAVSEVIEELFELVQSPELQSREICQDFHLCIVAGAKRAQLLWEIDHDESSLRACDNLSCGEIRLRACLRRCSKCRSSYYCNRECQIADWKEGGHFTICGSSTALTLNESQSCQLGFRERQFLRALVQEAYEEDINFICVEQLILMAGDQQPFILFDFTHIPLQISVESVKDSFVLGTVHESGAAAEWEYLAERARASKGRMRLHVIRIVEGLRKRLWVIPMRSSSDYIDEDLDWCVDFVRENPENGSFGVDEEVEQMLANRGDLVEIH</sequence>
<evidence type="ECO:0000259" key="5">
    <source>
        <dbReference type="PROSITE" id="PS50865"/>
    </source>
</evidence>
<dbReference type="Pfam" id="PF01753">
    <property type="entry name" value="zf-MYND"/>
    <property type="match status" value="1"/>
</dbReference>
<dbReference type="PROSITE" id="PS50865">
    <property type="entry name" value="ZF_MYND_2"/>
    <property type="match status" value="1"/>
</dbReference>
<gene>
    <name evidence="6" type="ORF">R3P38DRAFT_3294151</name>
</gene>
<dbReference type="Proteomes" id="UP001362999">
    <property type="component" value="Unassembled WGS sequence"/>
</dbReference>
<dbReference type="Gene3D" id="6.10.140.2220">
    <property type="match status" value="1"/>
</dbReference>
<dbReference type="GO" id="GO:0008270">
    <property type="term" value="F:zinc ion binding"/>
    <property type="evidence" value="ECO:0007669"/>
    <property type="project" value="UniProtKB-KW"/>
</dbReference>
<protein>
    <recommendedName>
        <fullName evidence="5">MYND-type domain-containing protein</fullName>
    </recommendedName>
</protein>
<proteinExistence type="predicted"/>
<dbReference type="EMBL" id="JAWWNJ010000155">
    <property type="protein sequence ID" value="KAK6980968.1"/>
    <property type="molecule type" value="Genomic_DNA"/>
</dbReference>
<evidence type="ECO:0000256" key="2">
    <source>
        <dbReference type="ARBA" id="ARBA00022771"/>
    </source>
</evidence>
<name>A0AAV9ZEX8_9AGAR</name>
<keyword evidence="1" id="KW-0479">Metal-binding</keyword>